<dbReference type="Pfam" id="PF13516">
    <property type="entry name" value="LRR_6"/>
    <property type="match status" value="4"/>
</dbReference>
<evidence type="ECO:0000256" key="3">
    <source>
        <dbReference type="ARBA" id="ARBA00022679"/>
    </source>
</evidence>
<dbReference type="EC" id="2.4.2.31" evidence="6"/>
<reference evidence="7" key="1">
    <citation type="submission" date="2021-02" db="EMBL/GenBank/DDBJ databases">
        <authorList>
            <person name="Nowell W R."/>
        </authorList>
    </citation>
    <scope>NUCLEOTIDE SEQUENCE</scope>
</reference>
<sequence>MSSKSEYPAAAAASKVTDGESNQHLRYFDLIKEPIEVLLPVEGYQDVILMPLDIAVEGLEEIIPDVQQKARIAKARCREPCPDGLTQDESAAILLYTFEWIPYQRCLYYRLNETLRSKDRRQLIRWFPYLKLVLTALFKLPSVRQTVYRGVKIDKSQDYQIGAVVPWWGFSSCTDTLAMLESEQFLGNRGTRTLFNIECFNGKVIKSHSYYKHENEVLILPATQFRVISKLNPAPGLHIIQLREITDPEFQLLEPPFTIPVNRELERLIKHGKNEVEMDLDGQQLTDQDIKVVVKELKKSRCWKKLSLASNRFTSVAAAYLSEALEENTVLTALYLYNNQISDNGTRYIFHALKINQTVKEINLNSNYITGDSVSEISETLRINKTLERLLITGNKIRDRGMQSLTNALKTNTTLLELYVADNNITDASVTSIVDMLEVNRTLTSLSLRDNQISDQGKHTIRQAARKYNNLSLIT</sequence>
<keyword evidence="11" id="KW-1185">Reference proteome</keyword>
<keyword evidence="6" id="KW-0521">NADP</keyword>
<dbReference type="EMBL" id="CAJNOK010018403">
    <property type="protein sequence ID" value="CAF1281654.1"/>
    <property type="molecule type" value="Genomic_DNA"/>
</dbReference>
<dbReference type="Proteomes" id="UP000663829">
    <property type="component" value="Unassembled WGS sequence"/>
</dbReference>
<dbReference type="EMBL" id="CAJNOQ010002264">
    <property type="protein sequence ID" value="CAF0948385.1"/>
    <property type="molecule type" value="Genomic_DNA"/>
</dbReference>
<dbReference type="InterPro" id="IPR052394">
    <property type="entry name" value="LRR-containing"/>
</dbReference>
<organism evidence="7 11">
    <name type="scientific">Didymodactylos carnosus</name>
    <dbReference type="NCBI Taxonomy" id="1234261"/>
    <lineage>
        <taxon>Eukaryota</taxon>
        <taxon>Metazoa</taxon>
        <taxon>Spiralia</taxon>
        <taxon>Gnathifera</taxon>
        <taxon>Rotifera</taxon>
        <taxon>Eurotatoria</taxon>
        <taxon>Bdelloidea</taxon>
        <taxon>Philodinida</taxon>
        <taxon>Philodinidae</taxon>
        <taxon>Didymodactylos</taxon>
    </lineage>
</organism>
<comment type="similarity">
    <text evidence="1 6">Belongs to the Arg-specific ADP-ribosyltransferase family.</text>
</comment>
<dbReference type="InterPro" id="IPR000768">
    <property type="entry name" value="ART"/>
</dbReference>
<evidence type="ECO:0000313" key="10">
    <source>
        <dbReference type="EMBL" id="CAF4086483.1"/>
    </source>
</evidence>
<dbReference type="OrthoDB" id="120976at2759"/>
<keyword evidence="3 6" id="KW-0808">Transferase</keyword>
<keyword evidence="6" id="KW-0520">NAD</keyword>
<evidence type="ECO:0000256" key="5">
    <source>
        <dbReference type="ARBA" id="ARBA00047597"/>
    </source>
</evidence>
<protein>
    <recommendedName>
        <fullName evidence="6">NAD(P)(+)--arginine ADP-ribosyltransferase</fullName>
        <ecNumber evidence="6">2.4.2.31</ecNumber>
    </recommendedName>
    <alternativeName>
        <fullName evidence="6">Mono(ADP-ribosyl)transferase</fullName>
    </alternativeName>
</protein>
<evidence type="ECO:0000256" key="6">
    <source>
        <dbReference type="RuleBase" id="RU361228"/>
    </source>
</evidence>
<dbReference type="Proteomes" id="UP000681722">
    <property type="component" value="Unassembled WGS sequence"/>
</dbReference>
<dbReference type="InterPro" id="IPR032675">
    <property type="entry name" value="LRR_dom_sf"/>
</dbReference>
<keyword evidence="2 6" id="KW-0328">Glycosyltransferase</keyword>
<dbReference type="PROSITE" id="PS51996">
    <property type="entry name" value="TR_MART"/>
    <property type="match status" value="1"/>
</dbReference>
<dbReference type="Proteomes" id="UP000682733">
    <property type="component" value="Unassembled WGS sequence"/>
</dbReference>
<dbReference type="SUPFAM" id="SSF56399">
    <property type="entry name" value="ADP-ribosylation"/>
    <property type="match status" value="1"/>
</dbReference>
<dbReference type="SUPFAM" id="SSF52047">
    <property type="entry name" value="RNI-like"/>
    <property type="match status" value="1"/>
</dbReference>
<dbReference type="PANTHER" id="PTHR24114:SF2">
    <property type="entry name" value="F-BOX DOMAIN-CONTAINING PROTEIN-RELATED"/>
    <property type="match status" value="1"/>
</dbReference>
<evidence type="ECO:0000256" key="4">
    <source>
        <dbReference type="ARBA" id="ARBA00022695"/>
    </source>
</evidence>
<dbReference type="Pfam" id="PF01129">
    <property type="entry name" value="ART"/>
    <property type="match status" value="1"/>
</dbReference>
<evidence type="ECO:0000313" key="11">
    <source>
        <dbReference type="Proteomes" id="UP000663829"/>
    </source>
</evidence>
<evidence type="ECO:0000313" key="8">
    <source>
        <dbReference type="EMBL" id="CAF1281654.1"/>
    </source>
</evidence>
<dbReference type="InterPro" id="IPR001611">
    <property type="entry name" value="Leu-rich_rpt"/>
</dbReference>
<evidence type="ECO:0000256" key="2">
    <source>
        <dbReference type="ARBA" id="ARBA00022676"/>
    </source>
</evidence>
<dbReference type="GO" id="GO:0016779">
    <property type="term" value="F:nucleotidyltransferase activity"/>
    <property type="evidence" value="ECO:0007669"/>
    <property type="project" value="UniProtKB-KW"/>
</dbReference>
<comment type="catalytic activity">
    <reaction evidence="5 6">
        <text>L-arginyl-[protein] + NAD(+) = N(omega)-(ADP-D-ribosyl)-L-arginyl-[protein] + nicotinamide + H(+)</text>
        <dbReference type="Rhea" id="RHEA:19149"/>
        <dbReference type="Rhea" id="RHEA-COMP:10532"/>
        <dbReference type="Rhea" id="RHEA-COMP:15087"/>
        <dbReference type="ChEBI" id="CHEBI:15378"/>
        <dbReference type="ChEBI" id="CHEBI:17154"/>
        <dbReference type="ChEBI" id="CHEBI:29965"/>
        <dbReference type="ChEBI" id="CHEBI:57540"/>
        <dbReference type="ChEBI" id="CHEBI:142554"/>
        <dbReference type="EC" id="2.4.2.31"/>
    </reaction>
</comment>
<dbReference type="Proteomes" id="UP000677228">
    <property type="component" value="Unassembled WGS sequence"/>
</dbReference>
<dbReference type="EMBL" id="CAJOBC010002264">
    <property type="protein sequence ID" value="CAF3724314.1"/>
    <property type="molecule type" value="Genomic_DNA"/>
</dbReference>
<dbReference type="Gene3D" id="3.90.176.10">
    <property type="entry name" value="Toxin ADP-ribosyltransferase, Chain A, domain 1"/>
    <property type="match status" value="1"/>
</dbReference>
<dbReference type="Gene3D" id="3.80.10.10">
    <property type="entry name" value="Ribonuclease Inhibitor"/>
    <property type="match status" value="2"/>
</dbReference>
<keyword evidence="4" id="KW-0548">Nucleotidyltransferase</keyword>
<proteinExistence type="inferred from homology"/>
<dbReference type="SMART" id="SM00368">
    <property type="entry name" value="LRR_RI"/>
    <property type="match status" value="6"/>
</dbReference>
<accession>A0A814D2C9</accession>
<dbReference type="AlphaFoldDB" id="A0A814D2C9"/>
<dbReference type="PANTHER" id="PTHR24114">
    <property type="entry name" value="LEUCINE RICH REPEAT FAMILY PROTEIN"/>
    <property type="match status" value="1"/>
</dbReference>
<gene>
    <name evidence="7" type="ORF">GPM918_LOCUS11100</name>
    <name evidence="8" type="ORF">OVA965_LOCUS27666</name>
    <name evidence="9" type="ORF">SRO942_LOCUS11101</name>
    <name evidence="10" type="ORF">TMI583_LOCUS28414</name>
</gene>
<evidence type="ECO:0000313" key="7">
    <source>
        <dbReference type="EMBL" id="CAF0948385.1"/>
    </source>
</evidence>
<dbReference type="GO" id="GO:0106274">
    <property type="term" value="F:NAD+-protein-arginine ADP-ribosyltransferase activity"/>
    <property type="evidence" value="ECO:0007669"/>
    <property type="project" value="UniProtKB-EC"/>
</dbReference>
<evidence type="ECO:0000256" key="1">
    <source>
        <dbReference type="ARBA" id="ARBA00009558"/>
    </source>
</evidence>
<name>A0A814D2C9_9BILA</name>
<evidence type="ECO:0000313" key="9">
    <source>
        <dbReference type="EMBL" id="CAF3724314.1"/>
    </source>
</evidence>
<comment type="caution">
    <text evidence="7">The sequence shown here is derived from an EMBL/GenBank/DDBJ whole genome shotgun (WGS) entry which is preliminary data.</text>
</comment>
<dbReference type="EMBL" id="CAJOBA010039967">
    <property type="protein sequence ID" value="CAF4086483.1"/>
    <property type="molecule type" value="Genomic_DNA"/>
</dbReference>